<proteinExistence type="predicted"/>
<dbReference type="EMBL" id="SJOL01005777">
    <property type="protein sequence ID" value="TGZ69825.1"/>
    <property type="molecule type" value="Genomic_DNA"/>
</dbReference>
<dbReference type="Proteomes" id="UP000308267">
    <property type="component" value="Unassembled WGS sequence"/>
</dbReference>
<protein>
    <submittedName>
        <fullName evidence="1">Uncharacterized protein</fullName>
    </submittedName>
</protein>
<keyword evidence="2" id="KW-1185">Reference proteome</keyword>
<sequence length="102" mass="12150">MFVRMATMMMMQLMMMMVMMMMTMMMMMLMMLQRWKMVMLVDCHIQTDYHMLIFVFVRDFFVKASDPTYLKVWDVVGFPHFTHKCTITDGAEWGTISCPGEG</sequence>
<reference evidence="1 2" key="1">
    <citation type="journal article" date="2019" name="BMC Genomics">
        <title>New insights from Opisthorchis felineus genome: update on genomics of the epidemiologically important liver flukes.</title>
        <authorList>
            <person name="Ershov N.I."/>
            <person name="Mordvinov V.A."/>
            <person name="Prokhortchouk E.B."/>
            <person name="Pakharukova M.Y."/>
            <person name="Gunbin K.V."/>
            <person name="Ustyantsev K."/>
            <person name="Genaev M.A."/>
            <person name="Blinov A.G."/>
            <person name="Mazur A."/>
            <person name="Boulygina E."/>
            <person name="Tsygankova S."/>
            <person name="Khrameeva E."/>
            <person name="Chekanov N."/>
            <person name="Fan G."/>
            <person name="Xiao A."/>
            <person name="Zhang H."/>
            <person name="Xu X."/>
            <person name="Yang H."/>
            <person name="Solovyev V."/>
            <person name="Lee S.M."/>
            <person name="Liu X."/>
            <person name="Afonnikov D.A."/>
            <person name="Skryabin K.G."/>
        </authorList>
    </citation>
    <scope>NUCLEOTIDE SEQUENCE [LARGE SCALE GENOMIC DNA]</scope>
    <source>
        <strain evidence="1">AK-0245</strain>
        <tissue evidence="1">Whole organism</tissue>
    </source>
</reference>
<accession>A0A4S2M0T1</accession>
<evidence type="ECO:0000313" key="1">
    <source>
        <dbReference type="EMBL" id="TGZ69825.1"/>
    </source>
</evidence>
<evidence type="ECO:0000313" key="2">
    <source>
        <dbReference type="Proteomes" id="UP000308267"/>
    </source>
</evidence>
<name>A0A4S2M0T1_OPIFE</name>
<organism evidence="1 2">
    <name type="scientific">Opisthorchis felineus</name>
    <dbReference type="NCBI Taxonomy" id="147828"/>
    <lineage>
        <taxon>Eukaryota</taxon>
        <taxon>Metazoa</taxon>
        <taxon>Spiralia</taxon>
        <taxon>Lophotrochozoa</taxon>
        <taxon>Platyhelminthes</taxon>
        <taxon>Trematoda</taxon>
        <taxon>Digenea</taxon>
        <taxon>Opisthorchiida</taxon>
        <taxon>Opisthorchiata</taxon>
        <taxon>Opisthorchiidae</taxon>
        <taxon>Opisthorchis</taxon>
    </lineage>
</organism>
<dbReference type="AlphaFoldDB" id="A0A4S2M0T1"/>
<comment type="caution">
    <text evidence="1">The sequence shown here is derived from an EMBL/GenBank/DDBJ whole genome shotgun (WGS) entry which is preliminary data.</text>
</comment>
<gene>
    <name evidence="1" type="ORF">CRM22_003523</name>
</gene>